<proteinExistence type="predicted"/>
<dbReference type="EMBL" id="JACJIQ010000012">
    <property type="protein sequence ID" value="MBA9078317.1"/>
    <property type="molecule type" value="Genomic_DNA"/>
</dbReference>
<protein>
    <submittedName>
        <fullName evidence="1">Uncharacterized protein</fullName>
    </submittedName>
</protein>
<organism evidence="1 2">
    <name type="scientific">Rufibacter quisquiliarum</name>
    <dbReference type="NCBI Taxonomy" id="1549639"/>
    <lineage>
        <taxon>Bacteria</taxon>
        <taxon>Pseudomonadati</taxon>
        <taxon>Bacteroidota</taxon>
        <taxon>Cytophagia</taxon>
        <taxon>Cytophagales</taxon>
        <taxon>Hymenobacteraceae</taxon>
        <taxon>Rufibacter</taxon>
    </lineage>
</organism>
<gene>
    <name evidence="1" type="ORF">FHS90_003043</name>
</gene>
<comment type="caution">
    <text evidence="1">The sequence shown here is derived from an EMBL/GenBank/DDBJ whole genome shotgun (WGS) entry which is preliminary data.</text>
</comment>
<sequence length="318" mass="35207">MARKQTNDPLSVVTPSVRQQFDKAFGGTLKVRATNYQDPAITNVRTCAVQTGDLSNTVIPVTVVTLAFGFAISRDLFHNNLMEYQEAFNSMLRAREIKSLKILDTAVRNYIETNRNTYAGDLASYYPFTGSALRVPYDERIGMFNSLTAIMQTMDFGDQNPDILTNPMGGAQLNPLIANGPQNANNTAYQFAGYDAPYVSNRVTNGAGVLATYYAVNPGTLGFLTRIDPTCKRGADHGNKKWTTYQSNILGETMGLFWRADCADLTEETWATVGNDGLTRAEMESFEWSMDYAIFGAWNPRPLADYSPIQKIELLASV</sequence>
<dbReference type="Proteomes" id="UP000563094">
    <property type="component" value="Unassembled WGS sequence"/>
</dbReference>
<accession>A0A839GTX1</accession>
<keyword evidence="2" id="KW-1185">Reference proteome</keyword>
<dbReference type="AlphaFoldDB" id="A0A839GTX1"/>
<evidence type="ECO:0000313" key="1">
    <source>
        <dbReference type="EMBL" id="MBA9078317.1"/>
    </source>
</evidence>
<evidence type="ECO:0000313" key="2">
    <source>
        <dbReference type="Proteomes" id="UP000563094"/>
    </source>
</evidence>
<name>A0A839GTX1_9BACT</name>
<reference evidence="1 2" key="1">
    <citation type="submission" date="2020-08" db="EMBL/GenBank/DDBJ databases">
        <title>Genomic Encyclopedia of Type Strains, Phase IV (KMG-IV): sequencing the most valuable type-strain genomes for metagenomic binning, comparative biology and taxonomic classification.</title>
        <authorList>
            <person name="Goeker M."/>
        </authorList>
    </citation>
    <scope>NUCLEOTIDE SEQUENCE [LARGE SCALE GENOMIC DNA]</scope>
    <source>
        <strain evidence="1 2">DSM 29854</strain>
    </source>
</reference>